<evidence type="ECO:0000313" key="1">
    <source>
        <dbReference type="EMBL" id="QCQ47719.1"/>
    </source>
</evidence>
<evidence type="ECO:0000313" key="2">
    <source>
        <dbReference type="Proteomes" id="UP000036847"/>
    </source>
</evidence>
<keyword evidence="1" id="KW-0614">Plasmid</keyword>
<dbReference type="Proteomes" id="UP000036847">
    <property type="component" value="Plasmid pBFS01_1"/>
</dbReference>
<sequence>MAKAEWENVILKLDIEFIAVTIDCFSYRKKRKHYIENIPKVIDPQKTIFDMTNYPGYVIIYISNNDDLYTLRETYNKIYSLYGESTKIELLTGKFYKDKDGEASNVIQFSLKELPMSSMYFDQITDSI</sequence>
<geneLocation type="plasmid" evidence="1 2">
    <name>pBFS01_1</name>
</geneLocation>
<reference evidence="1 2" key="1">
    <citation type="submission" date="2019-03" db="EMBL/GenBank/DDBJ databases">
        <title>Complete genome assembly of MDR B. fragilis.</title>
        <authorList>
            <person name="Sydenham T.V."/>
            <person name="Hasman H."/>
            <person name="Justesen U.S."/>
        </authorList>
    </citation>
    <scope>NUCLEOTIDE SEQUENCE [LARGE SCALE GENOMIC DNA]</scope>
    <source>
        <strain evidence="1 2">DCMSKEJBY0001B</strain>
        <plasmid evidence="1 2">pBFS01_1</plasmid>
    </source>
</reference>
<protein>
    <submittedName>
        <fullName evidence="1">Uncharacterized protein</fullName>
    </submittedName>
</protein>
<dbReference type="EMBL" id="CP036547">
    <property type="protein sequence ID" value="QCQ47719.1"/>
    <property type="molecule type" value="Genomic_DNA"/>
</dbReference>
<gene>
    <name evidence="1" type="ORF">EC80_023275</name>
</gene>
<proteinExistence type="predicted"/>
<organism evidence="1 2">
    <name type="scientific">Bacteroides fragilis</name>
    <dbReference type="NCBI Taxonomy" id="817"/>
    <lineage>
        <taxon>Bacteria</taxon>
        <taxon>Pseudomonadati</taxon>
        <taxon>Bacteroidota</taxon>
        <taxon>Bacteroidia</taxon>
        <taxon>Bacteroidales</taxon>
        <taxon>Bacteroidaceae</taxon>
        <taxon>Bacteroides</taxon>
    </lineage>
</organism>
<dbReference type="AlphaFoldDB" id="A0AAE6EX43"/>
<accession>A0AAE6EX43</accession>
<name>A0AAE6EX43_BACFG</name>
<dbReference type="RefSeq" id="WP_136199929.1">
    <property type="nucleotide sequence ID" value="NZ_CP036540.1"/>
</dbReference>